<dbReference type="EC" id="3.1.-.-" evidence="9 10"/>
<dbReference type="RefSeq" id="WP_105195833.1">
    <property type="nucleotide sequence ID" value="NZ_OLKH01000077.1"/>
</dbReference>
<dbReference type="Gene3D" id="3.30.1370.10">
    <property type="entry name" value="K Homology domain, type 1"/>
    <property type="match status" value="1"/>
</dbReference>
<evidence type="ECO:0000256" key="5">
    <source>
        <dbReference type="ARBA" id="ARBA00022801"/>
    </source>
</evidence>
<evidence type="ECO:0000256" key="7">
    <source>
        <dbReference type="ARBA" id="ARBA00022989"/>
    </source>
</evidence>
<keyword evidence="3 9" id="KW-0540">Nuclease</keyword>
<evidence type="ECO:0000256" key="6">
    <source>
        <dbReference type="ARBA" id="ARBA00022884"/>
    </source>
</evidence>
<keyword evidence="7" id="KW-1133">Transmembrane helix</keyword>
<dbReference type="SUPFAM" id="SSF54791">
    <property type="entry name" value="Eukaryotic type KH-domain (KH-domain type I)"/>
    <property type="match status" value="1"/>
</dbReference>
<dbReference type="GO" id="GO:0005886">
    <property type="term" value="C:plasma membrane"/>
    <property type="evidence" value="ECO:0007669"/>
    <property type="project" value="UniProtKB-UniRule"/>
</dbReference>
<evidence type="ECO:0000256" key="8">
    <source>
        <dbReference type="ARBA" id="ARBA00023136"/>
    </source>
</evidence>
<evidence type="ECO:0000256" key="4">
    <source>
        <dbReference type="ARBA" id="ARBA00022759"/>
    </source>
</evidence>
<dbReference type="NCBIfam" id="TIGR00277">
    <property type="entry name" value="HDIG"/>
    <property type="match status" value="1"/>
</dbReference>
<keyword evidence="4 9" id="KW-0255">Endonuclease</keyword>
<dbReference type="CDD" id="cd22431">
    <property type="entry name" value="KH-I_RNaseY"/>
    <property type="match status" value="1"/>
</dbReference>
<dbReference type="InterPro" id="IPR004087">
    <property type="entry name" value="KH_dom"/>
</dbReference>
<dbReference type="SMART" id="SM00471">
    <property type="entry name" value="HDc"/>
    <property type="match status" value="1"/>
</dbReference>
<dbReference type="Pfam" id="PF01966">
    <property type="entry name" value="HD"/>
    <property type="match status" value="1"/>
</dbReference>
<evidence type="ECO:0000256" key="1">
    <source>
        <dbReference type="ARBA" id="ARBA00022475"/>
    </source>
</evidence>
<evidence type="ECO:0000256" key="9">
    <source>
        <dbReference type="HAMAP-Rule" id="MF_00335"/>
    </source>
</evidence>
<dbReference type="NCBIfam" id="TIGR03319">
    <property type="entry name" value="RNase_Y"/>
    <property type="match status" value="1"/>
</dbReference>
<dbReference type="InterPro" id="IPR006674">
    <property type="entry name" value="HD_domain"/>
</dbReference>
<evidence type="ECO:0000256" key="2">
    <source>
        <dbReference type="ARBA" id="ARBA00022692"/>
    </source>
</evidence>
<comment type="function">
    <text evidence="9">Endoribonuclease that initiates mRNA decay.</text>
</comment>
<keyword evidence="2" id="KW-0812">Transmembrane</keyword>
<evidence type="ECO:0000259" key="12">
    <source>
        <dbReference type="PROSITE" id="PS51831"/>
    </source>
</evidence>
<feature type="coiled-coil region" evidence="11">
    <location>
        <begin position="102"/>
        <end position="136"/>
    </location>
</feature>
<evidence type="ECO:0000313" key="13">
    <source>
        <dbReference type="EMBL" id="SPE77044.1"/>
    </source>
</evidence>
<comment type="similarity">
    <text evidence="9">Belongs to the RNase Y family.</text>
</comment>
<dbReference type="InterPro" id="IPR017705">
    <property type="entry name" value="Ribonuclease_Y"/>
</dbReference>
<dbReference type="GO" id="GO:0016787">
    <property type="term" value="F:hydrolase activity"/>
    <property type="evidence" value="ECO:0007669"/>
    <property type="project" value="UniProtKB-KW"/>
</dbReference>
<dbReference type="SUPFAM" id="SSF109604">
    <property type="entry name" value="HD-domain/PDEase-like"/>
    <property type="match status" value="1"/>
</dbReference>
<dbReference type="PANTHER" id="PTHR12826:SF15">
    <property type="entry name" value="RIBONUCLEASE Y"/>
    <property type="match status" value="1"/>
</dbReference>
<keyword evidence="1" id="KW-1003">Cell membrane</keyword>
<dbReference type="SMART" id="SM00322">
    <property type="entry name" value="KH"/>
    <property type="match status" value="1"/>
</dbReference>
<keyword evidence="6 9" id="KW-0694">RNA-binding</keyword>
<dbReference type="GO" id="GO:0004521">
    <property type="term" value="F:RNA endonuclease activity"/>
    <property type="evidence" value="ECO:0007669"/>
    <property type="project" value="UniProtKB-UniRule"/>
</dbReference>
<dbReference type="Proteomes" id="UP000238180">
    <property type="component" value="Unassembled WGS sequence"/>
</dbReference>
<organism evidence="13 14">
    <name type="scientific">Flavobacterium columnare</name>
    <dbReference type="NCBI Taxonomy" id="996"/>
    <lineage>
        <taxon>Bacteria</taxon>
        <taxon>Pseudomonadati</taxon>
        <taxon>Bacteroidota</taxon>
        <taxon>Flavobacteriia</taxon>
        <taxon>Flavobacteriales</taxon>
        <taxon>Flavobacteriaceae</taxon>
        <taxon>Flavobacterium</taxon>
    </lineage>
</organism>
<evidence type="ECO:0000256" key="3">
    <source>
        <dbReference type="ARBA" id="ARBA00022722"/>
    </source>
</evidence>
<dbReference type="FunFam" id="1.10.3210.10:FF:000013">
    <property type="entry name" value="Ribonuclease Y"/>
    <property type="match status" value="1"/>
</dbReference>
<dbReference type="CDD" id="cd00077">
    <property type="entry name" value="HDc"/>
    <property type="match status" value="1"/>
</dbReference>
<dbReference type="InterPro" id="IPR022711">
    <property type="entry name" value="RNase_Y_N"/>
</dbReference>
<evidence type="ECO:0000313" key="14">
    <source>
        <dbReference type="Proteomes" id="UP000238180"/>
    </source>
</evidence>
<reference evidence="13 14" key="1">
    <citation type="submission" date="2018-02" db="EMBL/GenBank/DDBJ databases">
        <authorList>
            <person name="Cohen D.B."/>
            <person name="Kent A.D."/>
        </authorList>
    </citation>
    <scope>NUCLEOTIDE SEQUENCE [LARGE SCALE GENOMIC DNA]</scope>
    <source>
        <strain evidence="13">CIP109753</strain>
    </source>
</reference>
<dbReference type="Pfam" id="PF00013">
    <property type="entry name" value="KH_1"/>
    <property type="match status" value="1"/>
</dbReference>
<dbReference type="PROSITE" id="PS51831">
    <property type="entry name" value="HD"/>
    <property type="match status" value="1"/>
</dbReference>
<feature type="domain" description="HD" evidence="12">
    <location>
        <begin position="336"/>
        <end position="429"/>
    </location>
</feature>
<dbReference type="InterPro" id="IPR004088">
    <property type="entry name" value="KH_dom_type_1"/>
</dbReference>
<evidence type="ECO:0000256" key="11">
    <source>
        <dbReference type="SAM" id="Coils"/>
    </source>
</evidence>
<dbReference type="EMBL" id="OLKH01000077">
    <property type="protein sequence ID" value="SPE77044.1"/>
    <property type="molecule type" value="Genomic_DNA"/>
</dbReference>
<dbReference type="PROSITE" id="PS50084">
    <property type="entry name" value="KH_TYPE_1"/>
    <property type="match status" value="1"/>
</dbReference>
<dbReference type="InterPro" id="IPR036612">
    <property type="entry name" value="KH_dom_type_1_sf"/>
</dbReference>
<protein>
    <recommendedName>
        <fullName evidence="9 10">Ribonuclease Y</fullName>
        <shortName evidence="9">RNase Y</shortName>
        <ecNumber evidence="9 10">3.1.-.-</ecNumber>
    </recommendedName>
</protein>
<dbReference type="Gene3D" id="1.10.3210.10">
    <property type="entry name" value="Hypothetical protein af1432"/>
    <property type="match status" value="1"/>
</dbReference>
<dbReference type="Pfam" id="PF12072">
    <property type="entry name" value="RNase_Y_N"/>
    <property type="match status" value="1"/>
</dbReference>
<dbReference type="AlphaFoldDB" id="A0A2N9P9K5"/>
<dbReference type="GO" id="GO:0006402">
    <property type="term" value="P:mRNA catabolic process"/>
    <property type="evidence" value="ECO:0007669"/>
    <property type="project" value="UniProtKB-UniRule"/>
</dbReference>
<keyword evidence="11" id="KW-0175">Coiled coil</keyword>
<proteinExistence type="inferred from homology"/>
<gene>
    <name evidence="9 13" type="primary">rny</name>
    <name evidence="13" type="ORF">FLACOL_01034</name>
</gene>
<evidence type="ECO:0000256" key="10">
    <source>
        <dbReference type="NCBIfam" id="TIGR03319"/>
    </source>
</evidence>
<accession>A0A2N9P9K5</accession>
<name>A0A2N9P9K5_9FLAO</name>
<sequence length="520" mass="58059">MDILIVIIIGILGVATGFGIAKYLEKTNVSTLIKNAKKEASSILKDANTEAENIKKDKILQAKEKFIELKAEHEQVILTRDRKVAEVEKRTRDKESQVSNELAKTRKLNDEVEHKIKEYDSKVENLEKKTTEIEKMHRAQVEQLETISGLSAEEAKNQLMESLKAEAKTNAMAHIQETIEEAKMTAQQEAKKIIINTIQRVGTEEAVENCVSVFNIESDDVKGRIIGREGRNIRAIEAATGVEIIVDDTPEAIILSCFDPVRREIARLSLHKLVTDGRIHPARIEEVVAKTTKQIEEEIIEVGKRTVIELGVHGLHPELIKIVGRMKYRSSYGQNLLQHSREVAKLCGIMAAELGLNVKLAKRAGLLHDIGKVPETESDLPHALLGMQWAEKYGEKEDVCNAIGAHHDEIEMKSLIAPIIQVCDAISGARPGARRQVLDSYIQRLKDLEDIAYGFGGVKSAYAIQAGRELRVIVESEKVNDEMAAKLSFDISHKIQTEMTYPGQVKITVIRETRAVNIAK</sequence>
<dbReference type="InterPro" id="IPR006675">
    <property type="entry name" value="HDIG_dom"/>
</dbReference>
<dbReference type="HAMAP" id="MF_00335">
    <property type="entry name" value="RNase_Y"/>
    <property type="match status" value="1"/>
</dbReference>
<dbReference type="GO" id="GO:0003723">
    <property type="term" value="F:RNA binding"/>
    <property type="evidence" value="ECO:0007669"/>
    <property type="project" value="UniProtKB-UniRule"/>
</dbReference>
<keyword evidence="5 9" id="KW-0378">Hydrolase</keyword>
<dbReference type="PANTHER" id="PTHR12826">
    <property type="entry name" value="RIBONUCLEASE Y"/>
    <property type="match status" value="1"/>
</dbReference>
<keyword evidence="8" id="KW-0472">Membrane</keyword>
<dbReference type="InterPro" id="IPR003607">
    <property type="entry name" value="HD/PDEase_dom"/>
</dbReference>